<dbReference type="InterPro" id="IPR001849">
    <property type="entry name" value="PH_domain"/>
</dbReference>
<gene>
    <name evidence="3" type="ORF">PCOR1329_LOCUS73780</name>
</gene>
<keyword evidence="4" id="KW-1185">Reference proteome</keyword>
<dbReference type="EMBL" id="CAUYUJ010019957">
    <property type="protein sequence ID" value="CAK0894866.1"/>
    <property type="molecule type" value="Genomic_DNA"/>
</dbReference>
<feature type="signal peptide" evidence="1">
    <location>
        <begin position="1"/>
        <end position="19"/>
    </location>
</feature>
<evidence type="ECO:0000313" key="4">
    <source>
        <dbReference type="Proteomes" id="UP001189429"/>
    </source>
</evidence>
<dbReference type="InterPro" id="IPR011993">
    <property type="entry name" value="PH-like_dom_sf"/>
</dbReference>
<dbReference type="Proteomes" id="UP001189429">
    <property type="component" value="Unassembled WGS sequence"/>
</dbReference>
<sequence>MTVTLRLGFLAAASQIAQGSRVSNQNVLLANDEIADNDKWDGFDDFDLDKDEDVDFSFMTDNFRYLGHETGLLGTITGWFGGRSVSDDRKDELVEGHACQRRGSREETYYATSLCYWLPEISSKSSGQPLLTWKGGKYSRAKSLCPGMTGQGVCAKCSVCHNNARDDDGDVEFERFYEQLTLPDGCLGENQIERQCVDQYNEGNHGLKMEDSRCHEVEGRFDQATSEFARCTSALMRLPVRIHHELPQDIQRAQQNIYRKEAELDTAQRHERNKRHWMQGQCHSYSRLKHGLRWQNMFLGATPTEQLLDMMSFHCQWPRRPIDNQNGHYWDEMQRYNNQMQLYNACNMCENAKTQLRNANSQTRRARSGLRSAETQVTRLQQELYKAQQDLSMWQSRQSELDGAKRAMDIEWLPQADACRETYAQYTSGKARHVARCAPTYYNASCEKACIEVQAQHAGCGVVEGDSPGAITGNGGIEGACAPPQPSWVMGPFTYDAKEATGEQCKRIEKVQNTRYAQKVVKSGWLWKKGRGINGWDKRFFVLESGDQVRSAVLRYFKKDPSANADSDESVGKGIILWDAKGLKVKSGEHYGWKDGEECFKLYHFYRDFRLCVPSDGFPDEQNEVKDRDEWMGFLDVEMTHSKES</sequence>
<evidence type="ECO:0000313" key="3">
    <source>
        <dbReference type="EMBL" id="CAK0894866.1"/>
    </source>
</evidence>
<dbReference type="Gene3D" id="2.30.29.30">
    <property type="entry name" value="Pleckstrin-homology domain (PH domain)/Phosphotyrosine-binding domain (PTB)"/>
    <property type="match status" value="1"/>
</dbReference>
<protein>
    <recommendedName>
        <fullName evidence="2">PH domain-containing protein</fullName>
    </recommendedName>
</protein>
<organism evidence="3 4">
    <name type="scientific">Prorocentrum cordatum</name>
    <dbReference type="NCBI Taxonomy" id="2364126"/>
    <lineage>
        <taxon>Eukaryota</taxon>
        <taxon>Sar</taxon>
        <taxon>Alveolata</taxon>
        <taxon>Dinophyceae</taxon>
        <taxon>Prorocentrales</taxon>
        <taxon>Prorocentraceae</taxon>
        <taxon>Prorocentrum</taxon>
    </lineage>
</organism>
<proteinExistence type="predicted"/>
<dbReference type="SMART" id="SM00233">
    <property type="entry name" value="PH"/>
    <property type="match status" value="1"/>
</dbReference>
<evidence type="ECO:0000259" key="2">
    <source>
        <dbReference type="PROSITE" id="PS50003"/>
    </source>
</evidence>
<accession>A0ABN9XAR5</accession>
<keyword evidence="1" id="KW-0732">Signal</keyword>
<name>A0ABN9XAR5_9DINO</name>
<dbReference type="SUPFAM" id="SSF50729">
    <property type="entry name" value="PH domain-like"/>
    <property type="match status" value="1"/>
</dbReference>
<dbReference type="PROSITE" id="PS50003">
    <property type="entry name" value="PH_DOMAIN"/>
    <property type="match status" value="1"/>
</dbReference>
<reference evidence="3" key="1">
    <citation type="submission" date="2023-10" db="EMBL/GenBank/DDBJ databases">
        <authorList>
            <person name="Chen Y."/>
            <person name="Shah S."/>
            <person name="Dougan E. K."/>
            <person name="Thang M."/>
            <person name="Chan C."/>
        </authorList>
    </citation>
    <scope>NUCLEOTIDE SEQUENCE [LARGE SCALE GENOMIC DNA]</scope>
</reference>
<feature type="chain" id="PRO_5045707174" description="PH domain-containing protein" evidence="1">
    <location>
        <begin position="20"/>
        <end position="645"/>
    </location>
</feature>
<evidence type="ECO:0000256" key="1">
    <source>
        <dbReference type="SAM" id="SignalP"/>
    </source>
</evidence>
<feature type="domain" description="PH" evidence="2">
    <location>
        <begin position="519"/>
        <end position="640"/>
    </location>
</feature>
<dbReference type="Pfam" id="PF00169">
    <property type="entry name" value="PH"/>
    <property type="match status" value="1"/>
</dbReference>
<comment type="caution">
    <text evidence="3">The sequence shown here is derived from an EMBL/GenBank/DDBJ whole genome shotgun (WGS) entry which is preliminary data.</text>
</comment>
<dbReference type="CDD" id="cd00821">
    <property type="entry name" value="PH"/>
    <property type="match status" value="1"/>
</dbReference>